<accession>A0A1I4BWD7</accession>
<dbReference type="SUPFAM" id="SSF53850">
    <property type="entry name" value="Periplasmic binding protein-like II"/>
    <property type="match status" value="1"/>
</dbReference>
<sequence>MTWIGIRILITLLLLVSQNLPAQNIIANAQVETTQLSKTSARAIFAMRAQEWPNGTPIKVFVLEDQNPIHSQFCKTILGMFPYQLRRIWDRQVFSGTGAAPEVVKSEQEMLDAVANTAGAIGYTDKEISHTNKRIKTIKVDL</sequence>
<evidence type="ECO:0000313" key="2">
    <source>
        <dbReference type="Proteomes" id="UP000198924"/>
    </source>
</evidence>
<protein>
    <recommendedName>
        <fullName evidence="3">PBP superfamily domain-containing protein</fullName>
    </recommendedName>
</protein>
<reference evidence="2" key="1">
    <citation type="submission" date="2016-10" db="EMBL/GenBank/DDBJ databases">
        <authorList>
            <person name="Varghese N."/>
            <person name="Submissions S."/>
        </authorList>
    </citation>
    <scope>NUCLEOTIDE SEQUENCE [LARGE SCALE GENOMIC DNA]</scope>
    <source>
        <strain evidence="2">DSM 11578</strain>
    </source>
</reference>
<dbReference type="EMBL" id="FOSH01000021">
    <property type="protein sequence ID" value="SFK72326.1"/>
    <property type="molecule type" value="Genomic_DNA"/>
</dbReference>
<dbReference type="OrthoDB" id="5368544at2"/>
<dbReference type="Gene3D" id="3.40.190.10">
    <property type="entry name" value="Periplasmic binding protein-like II"/>
    <property type="match status" value="1"/>
</dbReference>
<dbReference type="STRING" id="45496.SAMN04488079_12131"/>
<evidence type="ECO:0008006" key="3">
    <source>
        <dbReference type="Google" id="ProtNLM"/>
    </source>
</evidence>
<proteinExistence type="predicted"/>
<gene>
    <name evidence="1" type="ORF">SAMN04488079_12131</name>
</gene>
<dbReference type="Proteomes" id="UP000198924">
    <property type="component" value="Unassembled WGS sequence"/>
</dbReference>
<dbReference type="AlphaFoldDB" id="A0A1I4BWD7"/>
<name>A0A1I4BWD7_9GAMM</name>
<dbReference type="RefSeq" id="WP_091715906.1">
    <property type="nucleotide sequence ID" value="NZ_FOSH01000021.1"/>
</dbReference>
<organism evidence="1 2">
    <name type="scientific">Methylophaga sulfidovorans</name>
    <dbReference type="NCBI Taxonomy" id="45496"/>
    <lineage>
        <taxon>Bacteria</taxon>
        <taxon>Pseudomonadati</taxon>
        <taxon>Pseudomonadota</taxon>
        <taxon>Gammaproteobacteria</taxon>
        <taxon>Thiotrichales</taxon>
        <taxon>Piscirickettsiaceae</taxon>
        <taxon>Methylophaga</taxon>
    </lineage>
</organism>
<evidence type="ECO:0000313" key="1">
    <source>
        <dbReference type="EMBL" id="SFK72326.1"/>
    </source>
</evidence>
<keyword evidence="2" id="KW-1185">Reference proteome</keyword>